<dbReference type="AlphaFoldDB" id="A0A4Z2IP23"/>
<sequence length="163" mass="18245">MFPEADILSGGGQSSIVGRIRRPVSIYIMRLELRTSWATGPSRLLTSPTPSRLFSELSVTSGDDMPGLLSSPVCLTVIWFLSWSLRPGRAQIRTDEDTALFSLFPVEHYKRNTWDFCIDVSKFHSPLSSQGGDRRFRDGLSPTKLRLFAWLDTTKEGGGFCVQ</sequence>
<protein>
    <submittedName>
        <fullName evidence="1">Uncharacterized protein</fullName>
    </submittedName>
</protein>
<accession>A0A4Z2IP23</accession>
<proteinExistence type="predicted"/>
<keyword evidence="2" id="KW-1185">Reference proteome</keyword>
<evidence type="ECO:0000313" key="2">
    <source>
        <dbReference type="Proteomes" id="UP000314294"/>
    </source>
</evidence>
<comment type="caution">
    <text evidence="1">The sequence shown here is derived from an EMBL/GenBank/DDBJ whole genome shotgun (WGS) entry which is preliminary data.</text>
</comment>
<gene>
    <name evidence="1" type="ORF">EYF80_010849</name>
</gene>
<dbReference type="Proteomes" id="UP000314294">
    <property type="component" value="Unassembled WGS sequence"/>
</dbReference>
<dbReference type="EMBL" id="SRLO01000069">
    <property type="protein sequence ID" value="TNN78923.1"/>
    <property type="molecule type" value="Genomic_DNA"/>
</dbReference>
<name>A0A4Z2IP23_9TELE</name>
<evidence type="ECO:0000313" key="1">
    <source>
        <dbReference type="EMBL" id="TNN78923.1"/>
    </source>
</evidence>
<dbReference type="OrthoDB" id="418412at2759"/>
<reference evidence="1 2" key="1">
    <citation type="submission" date="2019-03" db="EMBL/GenBank/DDBJ databases">
        <title>First draft genome of Liparis tanakae, snailfish: a comprehensive survey of snailfish specific genes.</title>
        <authorList>
            <person name="Kim W."/>
            <person name="Song I."/>
            <person name="Jeong J.-H."/>
            <person name="Kim D."/>
            <person name="Kim S."/>
            <person name="Ryu S."/>
            <person name="Song J.Y."/>
            <person name="Lee S.K."/>
        </authorList>
    </citation>
    <scope>NUCLEOTIDE SEQUENCE [LARGE SCALE GENOMIC DNA]</scope>
    <source>
        <tissue evidence="1">Muscle</tissue>
    </source>
</reference>
<organism evidence="1 2">
    <name type="scientific">Liparis tanakae</name>
    <name type="common">Tanaka's snailfish</name>
    <dbReference type="NCBI Taxonomy" id="230148"/>
    <lineage>
        <taxon>Eukaryota</taxon>
        <taxon>Metazoa</taxon>
        <taxon>Chordata</taxon>
        <taxon>Craniata</taxon>
        <taxon>Vertebrata</taxon>
        <taxon>Euteleostomi</taxon>
        <taxon>Actinopterygii</taxon>
        <taxon>Neopterygii</taxon>
        <taxon>Teleostei</taxon>
        <taxon>Neoteleostei</taxon>
        <taxon>Acanthomorphata</taxon>
        <taxon>Eupercaria</taxon>
        <taxon>Perciformes</taxon>
        <taxon>Cottioidei</taxon>
        <taxon>Cottales</taxon>
        <taxon>Liparidae</taxon>
        <taxon>Liparis</taxon>
    </lineage>
</organism>